<dbReference type="SUPFAM" id="SSF57903">
    <property type="entry name" value="FYVE/PHD zinc finger"/>
    <property type="match status" value="1"/>
</dbReference>
<evidence type="ECO:0000256" key="1">
    <source>
        <dbReference type="ARBA" id="ARBA00022723"/>
    </source>
</evidence>
<dbReference type="InterPro" id="IPR001965">
    <property type="entry name" value="Znf_PHD"/>
</dbReference>
<evidence type="ECO:0000256" key="2">
    <source>
        <dbReference type="ARBA" id="ARBA00022771"/>
    </source>
</evidence>
<dbReference type="OrthoDB" id="10262564at2759"/>
<keyword evidence="3" id="KW-0862">Zinc</keyword>
<dbReference type="STRING" id="4540.A0A3L6PBR8"/>
<feature type="compositionally biased region" description="Basic and acidic residues" evidence="5">
    <location>
        <begin position="502"/>
        <end position="515"/>
    </location>
</feature>
<dbReference type="PANTHER" id="PTHR13513">
    <property type="entry name" value="E3 UBIQUITIN-PROTEIN LIGASE UBR7"/>
    <property type="match status" value="1"/>
</dbReference>
<dbReference type="CDD" id="cd19677">
    <property type="entry name" value="UBR-box_UBR7"/>
    <property type="match status" value="1"/>
</dbReference>
<evidence type="ECO:0000256" key="5">
    <source>
        <dbReference type="SAM" id="MobiDB-lite"/>
    </source>
</evidence>
<keyword evidence="8" id="KW-1185">Reference proteome</keyword>
<accession>A0A3L6PBR8</accession>
<dbReference type="Proteomes" id="UP000275267">
    <property type="component" value="Unassembled WGS sequence"/>
</dbReference>
<comment type="caution">
    <text evidence="7">The sequence shown here is derived from an EMBL/GenBank/DDBJ whole genome shotgun (WGS) entry which is preliminary data.</text>
</comment>
<protein>
    <submittedName>
        <fullName evidence="7">E3 ubiquitin-protein ligase UBR7</fullName>
    </submittedName>
</protein>
<dbReference type="CDD" id="cd15542">
    <property type="entry name" value="PHD_UBR7"/>
    <property type="match status" value="1"/>
</dbReference>
<feature type="zinc finger region" description="UBR-type" evidence="4">
    <location>
        <begin position="46"/>
        <end position="116"/>
    </location>
</feature>
<dbReference type="Gene3D" id="3.30.40.10">
    <property type="entry name" value="Zinc/RING finger domain, C3HC4 (zinc finger)"/>
    <property type="match status" value="1"/>
</dbReference>
<dbReference type="InterPro" id="IPR011011">
    <property type="entry name" value="Znf_FYVE_PHD"/>
</dbReference>
<evidence type="ECO:0000313" key="7">
    <source>
        <dbReference type="EMBL" id="RLM54990.1"/>
    </source>
</evidence>
<dbReference type="PROSITE" id="PS51157">
    <property type="entry name" value="ZF_UBR"/>
    <property type="match status" value="1"/>
</dbReference>
<proteinExistence type="predicted"/>
<name>A0A3L6PBR8_PANMI</name>
<dbReference type="InterPro" id="IPR040204">
    <property type="entry name" value="UBR7"/>
</dbReference>
<dbReference type="EMBL" id="PQIB02000018">
    <property type="protein sequence ID" value="RLM54990.1"/>
    <property type="molecule type" value="Genomic_DNA"/>
</dbReference>
<dbReference type="SMART" id="SM00249">
    <property type="entry name" value="PHD"/>
    <property type="match status" value="1"/>
</dbReference>
<dbReference type="GO" id="GO:0008270">
    <property type="term" value="F:zinc ion binding"/>
    <property type="evidence" value="ECO:0007669"/>
    <property type="project" value="UniProtKB-KW"/>
</dbReference>
<dbReference type="FunFam" id="3.30.40.10:FF:000439">
    <property type="entry name" value="Putative E3 ubiquitin-protein ligase UBR7"/>
    <property type="match status" value="1"/>
</dbReference>
<gene>
    <name evidence="7" type="ORF">C2845_PM10G13360</name>
</gene>
<feature type="domain" description="UBR-type" evidence="6">
    <location>
        <begin position="46"/>
        <end position="116"/>
    </location>
</feature>
<dbReference type="InterPro" id="IPR013083">
    <property type="entry name" value="Znf_RING/FYVE/PHD"/>
</dbReference>
<evidence type="ECO:0000259" key="6">
    <source>
        <dbReference type="PROSITE" id="PS51157"/>
    </source>
</evidence>
<keyword evidence="2" id="KW-0863">Zinc-finger</keyword>
<dbReference type="InterPro" id="IPR047506">
    <property type="entry name" value="UBR7-like_UBR-box"/>
</dbReference>
<dbReference type="PANTHER" id="PTHR13513:SF9">
    <property type="entry name" value="E3 UBIQUITIN-PROTEIN LIGASE UBR7-RELATED"/>
    <property type="match status" value="1"/>
</dbReference>
<dbReference type="SMART" id="SM00396">
    <property type="entry name" value="ZnF_UBR1"/>
    <property type="match status" value="1"/>
</dbReference>
<keyword evidence="1" id="KW-0479">Metal-binding</keyword>
<evidence type="ECO:0000256" key="4">
    <source>
        <dbReference type="PROSITE-ProRule" id="PRU00508"/>
    </source>
</evidence>
<sequence length="562" mass="62654">MADTARDGGDAFADEAEPTVTIGEYIEGIEAEELEADLVLGGDDGKECTYAGGYLKRQAVFSCLTCVPDGVAGVCTACSLACHDGHEIVELWTKRKFRCDCGNSKFGGHLCKLCPEKDSENPENCYNHNFKGSYCTCGRPYPDPEAKEQVEMIQCCICEDWFHEDHIGLNSIEEIPRDEEGEPLYEDFICHKCSPNLASQTDTNDSTVMEGVPSDHPNIKEHENGALDHMGGEKTSMENGYTKDIVVPEKANFGDSSGNNCKLGTDVDTMPSVTEKNMPFFMSKGWRDTLCRCETCTNFYAPRGIAYLVDKEDSIEEYEKIAKQKREKKLEQQEGAETNFLNSLNHVQKIEILSGINDMKNEFQSFLESFDSSKPVTSEDIRSVFENLAKKKKQSLRKGSSMPMLYTTRGTANAISTNHDARLDKYRRRQAMPHVCMSCMSAGSSREHALARLPMTAGFCLFQVSVVIIWPIQWTSQAGRHDPSLEDFGPFLRQSGEPKVLGNERAHHLSEENGRQSETTTRPQHPVHEPLQCIDGLAMISRRPRSATAIPQLPFMGLAMAD</sequence>
<reference evidence="8" key="1">
    <citation type="journal article" date="2019" name="Nat. Commun.">
        <title>The genome of broomcorn millet.</title>
        <authorList>
            <person name="Zou C."/>
            <person name="Miki D."/>
            <person name="Li D."/>
            <person name="Tang Q."/>
            <person name="Xiao L."/>
            <person name="Rajput S."/>
            <person name="Deng P."/>
            <person name="Jia W."/>
            <person name="Huang R."/>
            <person name="Zhang M."/>
            <person name="Sun Y."/>
            <person name="Hu J."/>
            <person name="Fu X."/>
            <person name="Schnable P.S."/>
            <person name="Li F."/>
            <person name="Zhang H."/>
            <person name="Feng B."/>
            <person name="Zhu X."/>
            <person name="Liu R."/>
            <person name="Schnable J.C."/>
            <person name="Zhu J.-K."/>
            <person name="Zhang H."/>
        </authorList>
    </citation>
    <scope>NUCLEOTIDE SEQUENCE [LARGE SCALE GENOMIC DNA]</scope>
</reference>
<dbReference type="InterPro" id="IPR003126">
    <property type="entry name" value="Znf_UBR"/>
</dbReference>
<dbReference type="AlphaFoldDB" id="A0A3L6PBR8"/>
<feature type="region of interest" description="Disordered" evidence="5">
    <location>
        <begin position="492"/>
        <end position="528"/>
    </location>
</feature>
<evidence type="ECO:0000313" key="8">
    <source>
        <dbReference type="Proteomes" id="UP000275267"/>
    </source>
</evidence>
<organism evidence="7 8">
    <name type="scientific">Panicum miliaceum</name>
    <name type="common">Proso millet</name>
    <name type="synonym">Broomcorn millet</name>
    <dbReference type="NCBI Taxonomy" id="4540"/>
    <lineage>
        <taxon>Eukaryota</taxon>
        <taxon>Viridiplantae</taxon>
        <taxon>Streptophyta</taxon>
        <taxon>Embryophyta</taxon>
        <taxon>Tracheophyta</taxon>
        <taxon>Spermatophyta</taxon>
        <taxon>Magnoliopsida</taxon>
        <taxon>Liliopsida</taxon>
        <taxon>Poales</taxon>
        <taxon>Poaceae</taxon>
        <taxon>PACMAD clade</taxon>
        <taxon>Panicoideae</taxon>
        <taxon>Panicodae</taxon>
        <taxon>Paniceae</taxon>
        <taxon>Panicinae</taxon>
        <taxon>Panicum</taxon>
        <taxon>Panicum sect. Panicum</taxon>
    </lineage>
</organism>
<dbReference type="Pfam" id="PF02207">
    <property type="entry name" value="zf-UBR"/>
    <property type="match status" value="1"/>
</dbReference>
<evidence type="ECO:0000256" key="3">
    <source>
        <dbReference type="ARBA" id="ARBA00022833"/>
    </source>
</evidence>
<dbReference type="GO" id="GO:0005737">
    <property type="term" value="C:cytoplasm"/>
    <property type="evidence" value="ECO:0007669"/>
    <property type="project" value="TreeGrafter"/>
</dbReference>
<dbReference type="GO" id="GO:0061630">
    <property type="term" value="F:ubiquitin protein ligase activity"/>
    <property type="evidence" value="ECO:0007669"/>
    <property type="project" value="InterPro"/>
</dbReference>